<feature type="compositionally biased region" description="Polar residues" evidence="1">
    <location>
        <begin position="208"/>
        <end position="233"/>
    </location>
</feature>
<proteinExistence type="predicted"/>
<evidence type="ECO:0008006" key="5">
    <source>
        <dbReference type="Google" id="ProtNLM"/>
    </source>
</evidence>
<feature type="chain" id="PRO_5002858919" description="DUF1190 domain-containing protein" evidence="2">
    <location>
        <begin position="21"/>
        <end position="282"/>
    </location>
</feature>
<dbReference type="Proteomes" id="UP000002384">
    <property type="component" value="Chromosome"/>
</dbReference>
<evidence type="ECO:0000256" key="1">
    <source>
        <dbReference type="SAM" id="MobiDB-lite"/>
    </source>
</evidence>
<feature type="compositionally biased region" description="Polar residues" evidence="1">
    <location>
        <begin position="247"/>
        <end position="275"/>
    </location>
</feature>
<dbReference type="OrthoDB" id="462679at2"/>
<evidence type="ECO:0000313" key="4">
    <source>
        <dbReference type="Proteomes" id="UP000002384"/>
    </source>
</evidence>
<dbReference type="HOGENOM" id="CLU_064695_0_0_3"/>
<evidence type="ECO:0000256" key="2">
    <source>
        <dbReference type="SAM" id="SignalP"/>
    </source>
</evidence>
<dbReference type="RefSeq" id="WP_015954038.1">
    <property type="nucleotide sequence ID" value="NC_011729.1"/>
</dbReference>
<keyword evidence="4" id="KW-1185">Reference proteome</keyword>
<dbReference type="EMBL" id="CP001291">
    <property type="protein sequence ID" value="ACK70432.1"/>
    <property type="molecule type" value="Genomic_DNA"/>
</dbReference>
<feature type="signal peptide" evidence="2">
    <location>
        <begin position="1"/>
        <end position="20"/>
    </location>
</feature>
<protein>
    <recommendedName>
        <fullName evidence="5">DUF1190 domain-containing protein</fullName>
    </recommendedName>
</protein>
<organism evidence="3 4">
    <name type="scientific">Gloeothece citriformis (strain PCC 7424)</name>
    <name type="common">Cyanothece sp. (strain PCC 7424)</name>
    <dbReference type="NCBI Taxonomy" id="65393"/>
    <lineage>
        <taxon>Bacteria</taxon>
        <taxon>Bacillati</taxon>
        <taxon>Cyanobacteriota</taxon>
        <taxon>Cyanophyceae</taxon>
        <taxon>Oscillatoriophycideae</taxon>
        <taxon>Chroococcales</taxon>
        <taxon>Aphanothecaceae</taxon>
        <taxon>Gloeothece</taxon>
        <taxon>Gloeothece citriformis</taxon>
    </lineage>
</organism>
<feature type="compositionally biased region" description="Low complexity" evidence="1">
    <location>
        <begin position="234"/>
        <end position="246"/>
    </location>
</feature>
<sequence length="282" mass="30895">MYRQLIAVFIALTLCWTTVACSSNTTTSPNQNFTNNVSVESKQLPNGRYPVQQATYDDVEGVYTLMLLGANPPVYRTTNLQMARLSEEAIANGEKTYLDINGDQAVMYLTEDYKIEYVHNVTETQVNPQTGQQETVIVRQQSGFWAPFAGALAGQALGSLLFTPHYYVPPVYQPGGVLTGYGGYGRSYNQALESYQTRYNAPPPVVKNRQSLRTTGNLRTSSSNQTIRRSSPNTTKSTGSGYGTSTLRNSGQSGSTRSKSRPSFGSGAGSRNKSFGGSRRRR</sequence>
<gene>
    <name evidence="3" type="ordered locus">PCC7424_2002</name>
</gene>
<accession>B7KEX6</accession>
<reference evidence="4" key="1">
    <citation type="journal article" date="2011" name="MBio">
        <title>Novel metabolic attributes of the genus Cyanothece, comprising a group of unicellular nitrogen-fixing Cyanobacteria.</title>
        <authorList>
            <person name="Bandyopadhyay A."/>
            <person name="Elvitigala T."/>
            <person name="Welsh E."/>
            <person name="Stockel J."/>
            <person name="Liberton M."/>
            <person name="Min H."/>
            <person name="Sherman L.A."/>
            <person name="Pakrasi H.B."/>
        </authorList>
    </citation>
    <scope>NUCLEOTIDE SEQUENCE [LARGE SCALE GENOMIC DNA]</scope>
    <source>
        <strain evidence="4">PCC 7424</strain>
    </source>
</reference>
<dbReference type="eggNOG" id="ENOG502Z8F2">
    <property type="taxonomic scope" value="Bacteria"/>
</dbReference>
<dbReference type="STRING" id="65393.PCC7424_2002"/>
<evidence type="ECO:0000313" key="3">
    <source>
        <dbReference type="EMBL" id="ACK70432.1"/>
    </source>
</evidence>
<name>B7KEX6_GLOC7</name>
<dbReference type="PROSITE" id="PS51257">
    <property type="entry name" value="PROKAR_LIPOPROTEIN"/>
    <property type="match status" value="1"/>
</dbReference>
<dbReference type="KEGG" id="cyc:PCC7424_2002"/>
<keyword evidence="2" id="KW-0732">Signal</keyword>
<feature type="region of interest" description="Disordered" evidence="1">
    <location>
        <begin position="199"/>
        <end position="282"/>
    </location>
</feature>
<dbReference type="AlphaFoldDB" id="B7KEX6"/>